<keyword evidence="3" id="KW-1185">Reference proteome</keyword>
<keyword evidence="2" id="KW-0969">Cilium</keyword>
<protein>
    <submittedName>
        <fullName evidence="2">FliM/FliN family flagellar motor switch protein</fullName>
    </submittedName>
</protein>
<evidence type="ECO:0000259" key="1">
    <source>
        <dbReference type="Pfam" id="PF01052"/>
    </source>
</evidence>
<dbReference type="InterPro" id="IPR036429">
    <property type="entry name" value="SpoA-like_sf"/>
</dbReference>
<keyword evidence="2" id="KW-0282">Flagellum</keyword>
<proteinExistence type="predicted"/>
<keyword evidence="2" id="KW-0966">Cell projection</keyword>
<comment type="caution">
    <text evidence="2">The sequence shown here is derived from an EMBL/GenBank/DDBJ whole genome shotgun (WGS) entry which is preliminary data.</text>
</comment>
<dbReference type="InterPro" id="IPR001543">
    <property type="entry name" value="FliN-like_C"/>
</dbReference>
<gene>
    <name evidence="2" type="ORF">ISS97_02915</name>
</gene>
<accession>A0ABW8K326</accession>
<dbReference type="RefSeq" id="WP_379984857.1">
    <property type="nucleotide sequence ID" value="NZ_JADIKD010000006.1"/>
</dbReference>
<dbReference type="SUPFAM" id="SSF101801">
    <property type="entry name" value="Surface presentation of antigens (SPOA)"/>
    <property type="match status" value="1"/>
</dbReference>
<feature type="domain" description="Flagellar motor switch protein FliN-like C-terminal" evidence="1">
    <location>
        <begin position="264"/>
        <end position="321"/>
    </location>
</feature>
<name>A0ABW8K326_9GAMM</name>
<evidence type="ECO:0000313" key="3">
    <source>
        <dbReference type="Proteomes" id="UP001620408"/>
    </source>
</evidence>
<reference evidence="2 3" key="1">
    <citation type="submission" date="2020-10" db="EMBL/GenBank/DDBJ databases">
        <title>Phylogeny of dyella-like bacteria.</title>
        <authorList>
            <person name="Fu J."/>
        </authorList>
    </citation>
    <scope>NUCLEOTIDE SEQUENCE [LARGE SCALE GENOMIC DNA]</scope>
    <source>
        <strain evidence="2 3">BB4</strain>
    </source>
</reference>
<organism evidence="2 3">
    <name type="scientific">Dyella koreensis</name>
    <dbReference type="NCBI Taxonomy" id="311235"/>
    <lineage>
        <taxon>Bacteria</taxon>
        <taxon>Pseudomonadati</taxon>
        <taxon>Pseudomonadota</taxon>
        <taxon>Gammaproteobacteria</taxon>
        <taxon>Lysobacterales</taxon>
        <taxon>Rhodanobacteraceae</taxon>
        <taxon>Dyella</taxon>
    </lineage>
</organism>
<sequence>MAALEAVVAASVPGDGLLSAARALLARGNALQLSSGQGVLILHAGRGQHHAASLPCVRLDHPYGSVLVALEQESGESSLGDARWQDYEGEARLLAWTLAHEPLVSALTQLTGHELLPAAFLAAGNDVERLWLALAFRDHQGASLQGWLAFGVAELRTLAARQEWTRDATYPALVSDATSLSLRLIVAGRTLDAASVAALKPGDVLLMGHEADCEGRLQPDEDTARNIYGLPEGWAVQRRQGEWTISNRPLVAVGSDTARPLFLLTRLTLNLDDVGALRPGSTLHHDAPLVGSAVGIMLGGRRFGEGELVALGDWLGVRIAQREGEHGLQ</sequence>
<dbReference type="Gene3D" id="2.30.330.10">
    <property type="entry name" value="SpoA-like"/>
    <property type="match status" value="1"/>
</dbReference>
<dbReference type="Proteomes" id="UP001620408">
    <property type="component" value="Unassembled WGS sequence"/>
</dbReference>
<evidence type="ECO:0000313" key="2">
    <source>
        <dbReference type="EMBL" id="MFK2916203.1"/>
    </source>
</evidence>
<dbReference type="Pfam" id="PF01052">
    <property type="entry name" value="FliMN_C"/>
    <property type="match status" value="1"/>
</dbReference>
<dbReference type="EMBL" id="JADIKD010000006">
    <property type="protein sequence ID" value="MFK2916203.1"/>
    <property type="molecule type" value="Genomic_DNA"/>
</dbReference>